<feature type="transmembrane region" description="Helical" evidence="2">
    <location>
        <begin position="72"/>
        <end position="90"/>
    </location>
</feature>
<evidence type="ECO:0000313" key="4">
    <source>
        <dbReference type="Proteomes" id="UP000383971"/>
    </source>
</evidence>
<feature type="transmembrane region" description="Helical" evidence="2">
    <location>
        <begin position="138"/>
        <end position="159"/>
    </location>
</feature>
<gene>
    <name evidence="3" type="ORF">PCO31111_00239</name>
</gene>
<keyword evidence="2" id="KW-0472">Membrane</keyword>
<proteinExistence type="predicted"/>
<sequence length="337" mass="36283">MTTPPISPHDSVGPTPAPDVSTSPESAQATLRPIADDEPMQLITSFNDVFVVVASALLVFGTVWLTNTLPPWLIALICAALFWGLSEVFVRRRRMALPALFYSFGFIAALACAGFAAIPSMHGYSGASDVHIEARGLAWYLPQLLASYVGIAIGSVTFWRRFRVPATIALGVGGAVCLTWFLVLVAGQDYIGPMRLANIVAGLAIFVWALRWDAQDPQRKTIRSDVAFWLHLLAACMVTHPIFWALMPGYPIAVIAVFVLLTGISLAIDRRALMMSSLLYVISAILSVVVTSAATHALAVVAVVVGGALLLLSALWRPARTVVLKLLPAGWRARLPQ</sequence>
<feature type="transmembrane region" description="Helical" evidence="2">
    <location>
        <begin position="196"/>
        <end position="214"/>
    </location>
</feature>
<organism evidence="3 4">
    <name type="scientific">Pandoraea communis</name>
    <dbReference type="NCBI Taxonomy" id="2508297"/>
    <lineage>
        <taxon>Bacteria</taxon>
        <taxon>Pseudomonadati</taxon>
        <taxon>Pseudomonadota</taxon>
        <taxon>Betaproteobacteria</taxon>
        <taxon>Burkholderiales</taxon>
        <taxon>Burkholderiaceae</taxon>
        <taxon>Pandoraea</taxon>
    </lineage>
</organism>
<reference evidence="3 4" key="1">
    <citation type="submission" date="2019-08" db="EMBL/GenBank/DDBJ databases">
        <authorList>
            <person name="Peeters C."/>
        </authorList>
    </citation>
    <scope>NUCLEOTIDE SEQUENCE [LARGE SCALE GENOMIC DNA]</scope>
    <source>
        <strain evidence="3 4">LMG 31111</strain>
    </source>
</reference>
<feature type="transmembrane region" description="Helical" evidence="2">
    <location>
        <begin position="250"/>
        <end position="268"/>
    </location>
</feature>
<feature type="region of interest" description="Disordered" evidence="1">
    <location>
        <begin position="1"/>
        <end position="26"/>
    </location>
</feature>
<feature type="transmembrane region" description="Helical" evidence="2">
    <location>
        <begin position="226"/>
        <end position="244"/>
    </location>
</feature>
<evidence type="ECO:0000313" key="3">
    <source>
        <dbReference type="EMBL" id="VVD63610.1"/>
    </source>
</evidence>
<feature type="transmembrane region" description="Helical" evidence="2">
    <location>
        <begin position="273"/>
        <end position="291"/>
    </location>
</feature>
<keyword evidence="2" id="KW-0812">Transmembrane</keyword>
<feature type="transmembrane region" description="Helical" evidence="2">
    <location>
        <begin position="97"/>
        <end position="118"/>
    </location>
</feature>
<dbReference type="EMBL" id="CABPSE010000001">
    <property type="protein sequence ID" value="VVD63610.1"/>
    <property type="molecule type" value="Genomic_DNA"/>
</dbReference>
<dbReference type="Proteomes" id="UP000383971">
    <property type="component" value="Unassembled WGS sequence"/>
</dbReference>
<feature type="transmembrane region" description="Helical" evidence="2">
    <location>
        <begin position="166"/>
        <end position="184"/>
    </location>
</feature>
<accession>A0A5E4RJS8</accession>
<feature type="transmembrane region" description="Helical" evidence="2">
    <location>
        <begin position="297"/>
        <end position="316"/>
    </location>
</feature>
<keyword evidence="4" id="KW-1185">Reference proteome</keyword>
<dbReference type="AlphaFoldDB" id="A0A5E4RJS8"/>
<name>A0A5E4RJS8_9BURK</name>
<dbReference type="RefSeq" id="WP_150583313.1">
    <property type="nucleotide sequence ID" value="NZ_CABPSE010000001.1"/>
</dbReference>
<protein>
    <submittedName>
        <fullName evidence="3">Uncharacterized protein</fullName>
    </submittedName>
</protein>
<feature type="transmembrane region" description="Helical" evidence="2">
    <location>
        <begin position="49"/>
        <end position="66"/>
    </location>
</feature>
<evidence type="ECO:0000256" key="1">
    <source>
        <dbReference type="SAM" id="MobiDB-lite"/>
    </source>
</evidence>
<evidence type="ECO:0000256" key="2">
    <source>
        <dbReference type="SAM" id="Phobius"/>
    </source>
</evidence>
<keyword evidence="2" id="KW-1133">Transmembrane helix</keyword>